<keyword evidence="1" id="KW-1133">Transmembrane helix</keyword>
<name>A0A1H9WDK8_9BACI</name>
<accession>A0A1H9WDK8</accession>
<feature type="transmembrane region" description="Helical" evidence="1">
    <location>
        <begin position="6"/>
        <end position="24"/>
    </location>
</feature>
<evidence type="ECO:0000313" key="2">
    <source>
        <dbReference type="EMBL" id="SES31869.1"/>
    </source>
</evidence>
<dbReference type="AlphaFoldDB" id="A0A1H9WDK8"/>
<reference evidence="3" key="1">
    <citation type="submission" date="2016-10" db="EMBL/GenBank/DDBJ databases">
        <authorList>
            <person name="Varghese N."/>
            <person name="Submissions S."/>
        </authorList>
    </citation>
    <scope>NUCLEOTIDE SEQUENCE [LARGE SCALE GENOMIC DNA]</scope>
    <source>
        <strain evidence="3">S9</strain>
    </source>
</reference>
<dbReference type="STRING" id="1601833.SAMN05518684_11644"/>
<sequence length="46" mass="5425">MDGWLIVIIIVVLSWLTVKKGWLYDPTHPERPKKTPAAKWLRKNKP</sequence>
<protein>
    <submittedName>
        <fullName evidence="2">Uncharacterized protein</fullName>
    </submittedName>
</protein>
<gene>
    <name evidence="2" type="ORF">SAMN05518684_11644</name>
</gene>
<evidence type="ECO:0000313" key="3">
    <source>
        <dbReference type="Proteomes" id="UP000198571"/>
    </source>
</evidence>
<evidence type="ECO:0000256" key="1">
    <source>
        <dbReference type="SAM" id="Phobius"/>
    </source>
</evidence>
<keyword evidence="1" id="KW-0472">Membrane</keyword>
<dbReference type="EMBL" id="FOGT01000016">
    <property type="protein sequence ID" value="SES31869.1"/>
    <property type="molecule type" value="Genomic_DNA"/>
</dbReference>
<dbReference type="RefSeq" id="WP_177174398.1">
    <property type="nucleotide sequence ID" value="NZ_FOGT01000016.1"/>
</dbReference>
<keyword evidence="1" id="KW-0812">Transmembrane</keyword>
<proteinExistence type="predicted"/>
<keyword evidence="3" id="KW-1185">Reference proteome</keyword>
<organism evidence="2 3">
    <name type="scientific">Salipaludibacillus aurantiacus</name>
    <dbReference type="NCBI Taxonomy" id="1601833"/>
    <lineage>
        <taxon>Bacteria</taxon>
        <taxon>Bacillati</taxon>
        <taxon>Bacillota</taxon>
        <taxon>Bacilli</taxon>
        <taxon>Bacillales</taxon>
        <taxon>Bacillaceae</taxon>
    </lineage>
</organism>
<dbReference type="Proteomes" id="UP000198571">
    <property type="component" value="Unassembled WGS sequence"/>
</dbReference>